<reference evidence="1" key="1">
    <citation type="journal article" date="2020" name="New Phytol.">
        <title>Comparative genomics reveals dynamic genome evolution in host specialist ectomycorrhizal fungi.</title>
        <authorList>
            <person name="Lofgren L.A."/>
            <person name="Nguyen N.H."/>
            <person name="Vilgalys R."/>
            <person name="Ruytinx J."/>
            <person name="Liao H.L."/>
            <person name="Branco S."/>
            <person name="Kuo A."/>
            <person name="LaButti K."/>
            <person name="Lipzen A."/>
            <person name="Andreopoulos W."/>
            <person name="Pangilinan J."/>
            <person name="Riley R."/>
            <person name="Hundley H."/>
            <person name="Na H."/>
            <person name="Barry K."/>
            <person name="Grigoriev I.V."/>
            <person name="Stajich J.E."/>
            <person name="Kennedy P.G."/>
        </authorList>
    </citation>
    <scope>NUCLEOTIDE SEQUENCE</scope>
    <source>
        <strain evidence="1">MN1</strain>
    </source>
</reference>
<evidence type="ECO:0000313" key="1">
    <source>
        <dbReference type="EMBL" id="KAG1813982.1"/>
    </source>
</evidence>
<dbReference type="GeneID" id="64630070"/>
<comment type="caution">
    <text evidence="1">The sequence shown here is derived from an EMBL/GenBank/DDBJ whole genome shotgun (WGS) entry which is preliminary data.</text>
</comment>
<name>A0A9P7JC68_9AGAM</name>
<dbReference type="Proteomes" id="UP000807769">
    <property type="component" value="Unassembled WGS sequence"/>
</dbReference>
<dbReference type="AlphaFoldDB" id="A0A9P7JC68"/>
<organism evidence="1 2">
    <name type="scientific">Suillus subaureus</name>
    <dbReference type="NCBI Taxonomy" id="48587"/>
    <lineage>
        <taxon>Eukaryota</taxon>
        <taxon>Fungi</taxon>
        <taxon>Dikarya</taxon>
        <taxon>Basidiomycota</taxon>
        <taxon>Agaricomycotina</taxon>
        <taxon>Agaricomycetes</taxon>
        <taxon>Agaricomycetidae</taxon>
        <taxon>Boletales</taxon>
        <taxon>Suillineae</taxon>
        <taxon>Suillaceae</taxon>
        <taxon>Suillus</taxon>
    </lineage>
</organism>
<dbReference type="RefSeq" id="XP_041191618.1">
    <property type="nucleotide sequence ID" value="XM_041336053.1"/>
</dbReference>
<protein>
    <submittedName>
        <fullName evidence="1">Uncharacterized protein</fullName>
    </submittedName>
</protein>
<dbReference type="EMBL" id="JABBWG010000022">
    <property type="protein sequence ID" value="KAG1813982.1"/>
    <property type="molecule type" value="Genomic_DNA"/>
</dbReference>
<keyword evidence="2" id="KW-1185">Reference proteome</keyword>
<proteinExistence type="predicted"/>
<accession>A0A9P7JC68</accession>
<evidence type="ECO:0000313" key="2">
    <source>
        <dbReference type="Proteomes" id="UP000807769"/>
    </source>
</evidence>
<sequence>MERWQPNDLPISTSHSKAIKVYLKAVLEASSSSAGKVIKTMVCCFFTETAISESVMHFILRCPCQTNTWRTFQRQQNYEEFSSGSEHKPARSAVEVA</sequence>
<gene>
    <name evidence="1" type="ORF">BJ212DRAFT_1364896</name>
</gene>